<keyword evidence="11" id="KW-1185">Reference proteome</keyword>
<dbReference type="PROSITE" id="PS01195">
    <property type="entry name" value="PEPT_TRNA_HYDROL_1"/>
    <property type="match status" value="1"/>
</dbReference>
<dbReference type="GO" id="GO:0004045">
    <property type="term" value="F:peptidyl-tRNA hydrolase activity"/>
    <property type="evidence" value="ECO:0007669"/>
    <property type="project" value="UniProtKB-EC"/>
</dbReference>
<comment type="function">
    <text evidence="7">Catalyzes the release of premature peptidyl moieties from peptidyl-tRNA molecules trapped in stalled 50S ribosomal subunits, and thus maintains levels of free tRNAs and 50S ribosomes.</text>
</comment>
<comment type="subcellular location">
    <subcellularLocation>
        <location evidence="7">Cytoplasm</location>
    </subcellularLocation>
</comment>
<keyword evidence="7" id="KW-0963">Cytoplasm</keyword>
<dbReference type="InterPro" id="IPR018171">
    <property type="entry name" value="Pept_tRNA_hydro_CS"/>
</dbReference>
<comment type="similarity">
    <text evidence="5 7 9">Belongs to the PTH family.</text>
</comment>
<feature type="active site" description="Proton acceptor" evidence="7">
    <location>
        <position position="19"/>
    </location>
</feature>
<comment type="subunit">
    <text evidence="7">Monomer.</text>
</comment>
<feature type="binding site" evidence="7">
    <location>
        <position position="14"/>
    </location>
    <ligand>
        <name>tRNA</name>
        <dbReference type="ChEBI" id="CHEBI:17843"/>
    </ligand>
</feature>
<gene>
    <name evidence="7 10" type="primary">pth</name>
    <name evidence="10" type="ORF">OCV88_11400</name>
</gene>
<dbReference type="SUPFAM" id="SSF53178">
    <property type="entry name" value="Peptidyl-tRNA hydrolase-like"/>
    <property type="match status" value="1"/>
</dbReference>
<protein>
    <recommendedName>
        <fullName evidence="6 7">Peptidyl-tRNA hydrolase</fullName>
        <shortName evidence="7">Pth</shortName>
        <ecNumber evidence="1 7">3.1.1.29</ecNumber>
    </recommendedName>
</protein>
<feature type="binding site" evidence="7">
    <location>
        <position position="66"/>
    </location>
    <ligand>
        <name>tRNA</name>
        <dbReference type="ChEBI" id="CHEBI:17843"/>
    </ligand>
</feature>
<organism evidence="10 11">
    <name type="scientific">Brotonthovivens ammoniilytica</name>
    <dbReference type="NCBI Taxonomy" id="2981725"/>
    <lineage>
        <taxon>Bacteria</taxon>
        <taxon>Bacillati</taxon>
        <taxon>Bacillota</taxon>
        <taxon>Clostridia</taxon>
        <taxon>Lachnospirales</taxon>
        <taxon>Lachnospiraceae</taxon>
        <taxon>Brotonthovivens</taxon>
    </lineage>
</organism>
<dbReference type="RefSeq" id="WP_158425593.1">
    <property type="nucleotide sequence ID" value="NZ_JAOQJQ010000004.1"/>
</dbReference>
<evidence type="ECO:0000256" key="8">
    <source>
        <dbReference type="RuleBase" id="RU000673"/>
    </source>
</evidence>
<dbReference type="HAMAP" id="MF_00083">
    <property type="entry name" value="Pept_tRNA_hydro_bact"/>
    <property type="match status" value="1"/>
</dbReference>
<dbReference type="Gene3D" id="3.40.50.1470">
    <property type="entry name" value="Peptidyl-tRNA hydrolase"/>
    <property type="match status" value="1"/>
</dbReference>
<evidence type="ECO:0000256" key="4">
    <source>
        <dbReference type="ARBA" id="ARBA00022884"/>
    </source>
</evidence>
<dbReference type="PANTHER" id="PTHR17224:SF1">
    <property type="entry name" value="PEPTIDYL-TRNA HYDROLASE"/>
    <property type="match status" value="1"/>
</dbReference>
<sequence>MYLIAGLGNPAAKYEKTRHNIGFDVIDAVADRYNIHVTEKKSKAYCGSGYMEGQKVLLVKPQTFMNLSGDSIAPLMKFYKLDPADQMIIIYDDISLEPGNLRIRRKGSAGGHNGIKDIIAKTGSDQFSRIKVGVGQKPADWDLADYVLSRFSTGERCLVDEAVMEAVEALGLMVQGETDEAMNRYNRKKTVKQEDA</sequence>
<feature type="binding site" evidence="7">
    <location>
        <position position="113"/>
    </location>
    <ligand>
        <name>tRNA</name>
        <dbReference type="ChEBI" id="CHEBI:17843"/>
    </ligand>
</feature>
<dbReference type="PROSITE" id="PS01196">
    <property type="entry name" value="PEPT_TRNA_HYDROL_2"/>
    <property type="match status" value="1"/>
</dbReference>
<dbReference type="InterPro" id="IPR001328">
    <property type="entry name" value="Pept_tRNA_hydro"/>
</dbReference>
<proteinExistence type="inferred from homology"/>
<evidence type="ECO:0000256" key="2">
    <source>
        <dbReference type="ARBA" id="ARBA00022555"/>
    </source>
</evidence>
<evidence type="ECO:0000256" key="6">
    <source>
        <dbReference type="ARBA" id="ARBA00050038"/>
    </source>
</evidence>
<reference evidence="10 11" key="1">
    <citation type="journal article" date="2021" name="ISME Commun">
        <title>Automated analysis of genomic sequences facilitates high-throughput and comprehensive description of bacteria.</title>
        <authorList>
            <person name="Hitch T.C.A."/>
        </authorList>
    </citation>
    <scope>NUCLEOTIDE SEQUENCE [LARGE SCALE GENOMIC DNA]</scope>
    <source>
        <strain evidence="10 11">Sanger_109</strain>
    </source>
</reference>
<dbReference type="CDD" id="cd00462">
    <property type="entry name" value="PTH"/>
    <property type="match status" value="1"/>
</dbReference>
<comment type="caution">
    <text evidence="10">The sequence shown here is derived from an EMBL/GenBank/DDBJ whole genome shotgun (WGS) entry which is preliminary data.</text>
</comment>
<evidence type="ECO:0000256" key="3">
    <source>
        <dbReference type="ARBA" id="ARBA00022801"/>
    </source>
</evidence>
<feature type="site" description="Stabilizes the basic form of H active site to accept a proton" evidence="7">
    <location>
        <position position="92"/>
    </location>
</feature>
<evidence type="ECO:0000256" key="9">
    <source>
        <dbReference type="RuleBase" id="RU004320"/>
    </source>
</evidence>
<dbReference type="Pfam" id="PF01195">
    <property type="entry name" value="Pept_tRNA_hydro"/>
    <property type="match status" value="1"/>
</dbReference>
<name>A0ABT2TL49_9FIRM</name>
<feature type="site" description="Discriminates between blocked and unblocked aminoacyl-tRNA" evidence="7">
    <location>
        <position position="9"/>
    </location>
</feature>
<dbReference type="PANTHER" id="PTHR17224">
    <property type="entry name" value="PEPTIDYL-TRNA HYDROLASE"/>
    <property type="match status" value="1"/>
</dbReference>
<evidence type="ECO:0000256" key="1">
    <source>
        <dbReference type="ARBA" id="ARBA00013260"/>
    </source>
</evidence>
<evidence type="ECO:0000256" key="7">
    <source>
        <dbReference type="HAMAP-Rule" id="MF_00083"/>
    </source>
</evidence>
<keyword evidence="2 7" id="KW-0820">tRNA-binding</keyword>
<keyword evidence="3 7" id="KW-0378">Hydrolase</keyword>
<dbReference type="NCBIfam" id="TIGR00447">
    <property type="entry name" value="pth"/>
    <property type="match status" value="1"/>
</dbReference>
<accession>A0ABT2TL49</accession>
<comment type="function">
    <text evidence="7">Hydrolyzes ribosome-free peptidyl-tRNAs (with 1 or more amino acids incorporated), which drop off the ribosome during protein synthesis, or as a result of ribosome stalling.</text>
</comment>
<feature type="binding site" evidence="7">
    <location>
        <position position="64"/>
    </location>
    <ligand>
        <name>tRNA</name>
        <dbReference type="ChEBI" id="CHEBI:17843"/>
    </ligand>
</feature>
<evidence type="ECO:0000313" key="10">
    <source>
        <dbReference type="EMBL" id="MCU6762937.1"/>
    </source>
</evidence>
<evidence type="ECO:0000313" key="11">
    <source>
        <dbReference type="Proteomes" id="UP001652442"/>
    </source>
</evidence>
<dbReference type="EC" id="3.1.1.29" evidence="1 7"/>
<comment type="catalytic activity">
    <reaction evidence="7 8">
        <text>an N-acyl-L-alpha-aminoacyl-tRNA + H2O = an N-acyl-L-amino acid + a tRNA + H(+)</text>
        <dbReference type="Rhea" id="RHEA:54448"/>
        <dbReference type="Rhea" id="RHEA-COMP:10123"/>
        <dbReference type="Rhea" id="RHEA-COMP:13883"/>
        <dbReference type="ChEBI" id="CHEBI:15377"/>
        <dbReference type="ChEBI" id="CHEBI:15378"/>
        <dbReference type="ChEBI" id="CHEBI:59874"/>
        <dbReference type="ChEBI" id="CHEBI:78442"/>
        <dbReference type="ChEBI" id="CHEBI:138191"/>
        <dbReference type="EC" id="3.1.1.29"/>
    </reaction>
</comment>
<dbReference type="Proteomes" id="UP001652442">
    <property type="component" value="Unassembled WGS sequence"/>
</dbReference>
<dbReference type="EMBL" id="JAOQJQ010000004">
    <property type="protein sequence ID" value="MCU6762937.1"/>
    <property type="molecule type" value="Genomic_DNA"/>
</dbReference>
<evidence type="ECO:0000256" key="5">
    <source>
        <dbReference type="ARBA" id="ARBA00038063"/>
    </source>
</evidence>
<dbReference type="InterPro" id="IPR036416">
    <property type="entry name" value="Pept_tRNA_hydro_sf"/>
</dbReference>
<keyword evidence="4 7" id="KW-0694">RNA-binding</keyword>